<name>A0AC11DUX7_SHEEP</name>
<evidence type="ECO:0000313" key="1">
    <source>
        <dbReference type="Ensembl" id="ENSOARP00020049628.1"/>
    </source>
</evidence>
<dbReference type="Ensembl" id="ENSOART00020051147.1">
    <property type="protein sequence ID" value="ENSOARP00020049628.1"/>
    <property type="gene ID" value="ENSOARG00020027938.1"/>
</dbReference>
<organism evidence="1">
    <name type="scientific">Ovis aries</name>
    <name type="common">Sheep</name>
    <dbReference type="NCBI Taxonomy" id="9940"/>
    <lineage>
        <taxon>Eukaryota</taxon>
        <taxon>Metazoa</taxon>
        <taxon>Chordata</taxon>
        <taxon>Craniata</taxon>
        <taxon>Vertebrata</taxon>
        <taxon>Euteleostomi</taxon>
        <taxon>Mammalia</taxon>
        <taxon>Eutheria</taxon>
        <taxon>Laurasiatheria</taxon>
        <taxon>Artiodactyla</taxon>
        <taxon>Ruminantia</taxon>
        <taxon>Pecora</taxon>
        <taxon>Bovidae</taxon>
        <taxon>Caprinae</taxon>
        <taxon>Ovis</taxon>
    </lineage>
</organism>
<reference evidence="1" key="1">
    <citation type="submission" date="2020-11" db="EMBL/GenBank/DDBJ databases">
        <authorList>
            <person name="Davenport K.M."/>
            <person name="Bickhart D.M."/>
            <person name="Smith T.P.L."/>
            <person name="Murdoch B.M."/>
            <person name="Rosen B.D."/>
        </authorList>
    </citation>
    <scope>NUCLEOTIDE SEQUENCE [LARGE SCALE GENOMIC DNA]</scope>
    <source>
        <strain evidence="1">OAR_USU_Benz2616</strain>
    </source>
</reference>
<reference evidence="1" key="2">
    <citation type="submission" date="2025-08" db="UniProtKB">
        <authorList>
            <consortium name="Ensembl"/>
        </authorList>
    </citation>
    <scope>IDENTIFICATION</scope>
</reference>
<gene>
    <name evidence="1" type="primary">LOC105602036</name>
</gene>
<protein>
    <submittedName>
        <fullName evidence="1">Uncharacterized protein</fullName>
    </submittedName>
</protein>
<proteinExistence type="predicted"/>
<accession>A0AC11DUX7</accession>
<reference evidence="1" key="3">
    <citation type="submission" date="2025-09" db="UniProtKB">
        <authorList>
            <consortium name="Ensembl"/>
        </authorList>
    </citation>
    <scope>IDENTIFICATION</scope>
</reference>
<sequence>MLGESSYFLNRLQLHILNTIPWAASFMHQTYNCDGVIHSNKVNRILHHHLFFSGSWRGVQDKETPSEEIKPAGVLQFLTPRAGLSPEKTQPCAMCIPVLRNTLYLAEEQGTSGEQKVYTCAACGKEFYFTVHIQQHQKQHVRENRFLCNTERPSFLKTCTVHPAGNFFTYMEIGNDLMANMEVQSQATNTGKKLNNSMECEVVFHSGEGHHSLGEGKIVSSHTDILVEDERVLITEAFCAVNKCEKAGTQRSNLIEHVQVHTGESLTNAASVENFLPVNPVALHIREFALEKGLMSALNVGNLLLIGRTSHHLRLHSREKPYKCNECGKSFPARSSLCHHQRVHTGGKPCEYSECGKLFSWNEHLRDHKKFTLEKSLLGAINVRNLSLVSPVFVIIREFTLKKGLTSAINVGNLLPVGPDFVIIREFTLEKGLMSAVSMQNHSQLSQPFLSIREFTVKKDLLSAVHVASFLVKRYILGPI</sequence>